<feature type="coiled-coil region" evidence="1">
    <location>
        <begin position="61"/>
        <end position="162"/>
    </location>
</feature>
<accession>A0A378WNS9</accession>
<name>A0A378WNS9_9NOCA</name>
<dbReference type="Pfam" id="PF13250">
    <property type="entry name" value="SNIPE"/>
    <property type="match status" value="1"/>
</dbReference>
<evidence type="ECO:0000313" key="5">
    <source>
        <dbReference type="Proteomes" id="UP000255082"/>
    </source>
</evidence>
<evidence type="ECO:0000256" key="1">
    <source>
        <dbReference type="SAM" id="Coils"/>
    </source>
</evidence>
<proteinExistence type="predicted"/>
<feature type="region of interest" description="Disordered" evidence="2">
    <location>
        <begin position="265"/>
        <end position="288"/>
    </location>
</feature>
<evidence type="ECO:0000313" key="4">
    <source>
        <dbReference type="EMBL" id="SUA42980.1"/>
    </source>
</evidence>
<protein>
    <submittedName>
        <fullName evidence="4">T5orf172 domain</fullName>
    </submittedName>
</protein>
<dbReference type="Pfam" id="PF10708">
    <property type="entry name" value="DUF2510"/>
    <property type="match status" value="1"/>
</dbReference>
<dbReference type="OrthoDB" id="9811665at2"/>
<dbReference type="AlphaFoldDB" id="A0A378WNS9"/>
<dbReference type="Proteomes" id="UP000255082">
    <property type="component" value="Unassembled WGS sequence"/>
</dbReference>
<gene>
    <name evidence="4" type="ORF">NCTC13184_02340</name>
</gene>
<dbReference type="InterPro" id="IPR025280">
    <property type="entry name" value="SNIPE"/>
</dbReference>
<organism evidence="4 5">
    <name type="scientific">Nocardia africana</name>
    <dbReference type="NCBI Taxonomy" id="134964"/>
    <lineage>
        <taxon>Bacteria</taxon>
        <taxon>Bacillati</taxon>
        <taxon>Actinomycetota</taxon>
        <taxon>Actinomycetes</taxon>
        <taxon>Mycobacteriales</taxon>
        <taxon>Nocardiaceae</taxon>
        <taxon>Nocardia</taxon>
    </lineage>
</organism>
<dbReference type="RefSeq" id="WP_084491454.1">
    <property type="nucleotide sequence ID" value="NZ_JAJFOE010000001.1"/>
</dbReference>
<dbReference type="SMART" id="SM00974">
    <property type="entry name" value="T5orf172"/>
    <property type="match status" value="1"/>
</dbReference>
<sequence>MNSTPPADWYSDPEDNRFIRYWNGAEWTADRRPVAATDGGPIEHSAGQGSKVPLFGARAHAKRQSQELADLQAENRKLREQLERTGSLEIAEIQQLRDQLASQIASEQALLDELRQEIIHTRDEQMLQEIGIYEYHHPLSNSVNHRAELEDLHRQIKAMARQDGRAIEASTSWVVRGSVTEGRQMVREYSKLMLRAYNAEADNLVRSLKPYKLPTALKRLDKVAFTIERLGRTMDLRVAPEYHRLRYRELEVTAAHLEEVAYQRQLERDERDRQREERKAQQEMARERARIDREEKQYRHTLAEFERVGKGSTSDADRVRDKLKELESHRQRVDYQATNTSAGHVYVISNIGAFGDGMVHIGFTRRFDPEERIRDLSNTAVPFPFDVHVMLYDDDAAGIEAELHRRLADRRVNRINERREFFYATPAEVRELLQEVTKGKLLEFTELAEAVDFRQSRAAAQGTSQE</sequence>
<dbReference type="InterPro" id="IPR018929">
    <property type="entry name" value="DUF2510"/>
</dbReference>
<reference evidence="4 5" key="1">
    <citation type="submission" date="2018-06" db="EMBL/GenBank/DDBJ databases">
        <authorList>
            <consortium name="Pathogen Informatics"/>
            <person name="Doyle S."/>
        </authorList>
    </citation>
    <scope>NUCLEOTIDE SEQUENCE [LARGE SCALE GENOMIC DNA]</scope>
    <source>
        <strain evidence="4 5">NCTC13184</strain>
    </source>
</reference>
<dbReference type="EMBL" id="UGRU01000001">
    <property type="protein sequence ID" value="SUA42980.1"/>
    <property type="molecule type" value="Genomic_DNA"/>
</dbReference>
<keyword evidence="1" id="KW-0175">Coiled coil</keyword>
<feature type="domain" description="Bacteriophage T5 Orf172 DNA-binding" evidence="3">
    <location>
        <begin position="353"/>
        <end position="436"/>
    </location>
</feature>
<dbReference type="InterPro" id="IPR018306">
    <property type="entry name" value="Phage_T5_Orf172_DNA-bd"/>
</dbReference>
<dbReference type="Pfam" id="PF13455">
    <property type="entry name" value="MUG113"/>
    <property type="match status" value="1"/>
</dbReference>
<evidence type="ECO:0000256" key="2">
    <source>
        <dbReference type="SAM" id="MobiDB-lite"/>
    </source>
</evidence>
<evidence type="ECO:0000259" key="3">
    <source>
        <dbReference type="SMART" id="SM00974"/>
    </source>
</evidence>